<evidence type="ECO:0000313" key="2">
    <source>
        <dbReference type="Proteomes" id="UP000228380"/>
    </source>
</evidence>
<gene>
    <name evidence="3" type="primary">LOC113462884</name>
</gene>
<dbReference type="AlphaFoldDB" id="A0A8B9AII2"/>
<feature type="compositionally biased region" description="Pro residues" evidence="1">
    <location>
        <begin position="58"/>
        <end position="68"/>
    </location>
</feature>
<organism evidence="2 3">
    <name type="scientific">Phoenix dactylifera</name>
    <name type="common">Date palm</name>
    <dbReference type="NCBI Taxonomy" id="42345"/>
    <lineage>
        <taxon>Eukaryota</taxon>
        <taxon>Viridiplantae</taxon>
        <taxon>Streptophyta</taxon>
        <taxon>Embryophyta</taxon>
        <taxon>Tracheophyta</taxon>
        <taxon>Spermatophyta</taxon>
        <taxon>Magnoliopsida</taxon>
        <taxon>Liliopsida</taxon>
        <taxon>Arecaceae</taxon>
        <taxon>Coryphoideae</taxon>
        <taxon>Phoeniceae</taxon>
        <taxon>Phoenix</taxon>
    </lineage>
</organism>
<proteinExistence type="predicted"/>
<reference evidence="2" key="1">
    <citation type="journal article" date="2019" name="Nat. Commun.">
        <title>Genome-wide association mapping of date palm fruit traits.</title>
        <authorList>
            <person name="Hazzouri K.M."/>
            <person name="Gros-Balthazard M."/>
            <person name="Flowers J.M."/>
            <person name="Copetti D."/>
            <person name="Lemansour A."/>
            <person name="Lebrun M."/>
            <person name="Masmoudi K."/>
            <person name="Ferrand S."/>
            <person name="Dhar M.I."/>
            <person name="Fresquez Z.A."/>
            <person name="Rosas U."/>
            <person name="Zhang J."/>
            <person name="Talag J."/>
            <person name="Lee S."/>
            <person name="Kudrna D."/>
            <person name="Powell R.F."/>
            <person name="Leitch I.J."/>
            <person name="Krueger R.R."/>
            <person name="Wing R.A."/>
            <person name="Amiri K.M.A."/>
            <person name="Purugganan M.D."/>
        </authorList>
    </citation>
    <scope>NUCLEOTIDE SEQUENCE [LARGE SCALE GENOMIC DNA]</scope>
    <source>
        <strain evidence="2">cv. Khalas</strain>
    </source>
</reference>
<dbReference type="Proteomes" id="UP000228380">
    <property type="component" value="Chromosome 9"/>
</dbReference>
<feature type="region of interest" description="Disordered" evidence="1">
    <location>
        <begin position="32"/>
        <end position="74"/>
    </location>
</feature>
<evidence type="ECO:0000256" key="1">
    <source>
        <dbReference type="SAM" id="MobiDB-lite"/>
    </source>
</evidence>
<name>A0A8B9AII2_PHODC</name>
<accession>A0A8B9AII2</accession>
<evidence type="ECO:0000313" key="3">
    <source>
        <dbReference type="RefSeq" id="XP_038986531.1"/>
    </source>
</evidence>
<reference evidence="3" key="2">
    <citation type="submission" date="2025-08" db="UniProtKB">
        <authorList>
            <consortium name="RefSeq"/>
        </authorList>
    </citation>
    <scope>IDENTIFICATION</scope>
    <source>
        <tissue evidence="3">Young leaves</tissue>
    </source>
</reference>
<keyword evidence="2" id="KW-1185">Reference proteome</keyword>
<dbReference type="RefSeq" id="XP_038986531.1">
    <property type="nucleotide sequence ID" value="XM_039130603.1"/>
</dbReference>
<sequence>MNQGLGFLFMAKTLPPPQKYFRGTTNHGNAASLHSATYLPPRPSPLLFKDDKGKKPKPFAPPPPPPPPHLRRLHPRSVGGIAFVAVVLRRPRRTVAVFRCGRAEDTLGTLGTMSLSGDKDGVVARPKLLEFVGVRPASPRRSPSRAPEYLVSFPSGGLGKVCATPWRG</sequence>
<protein>
    <submittedName>
        <fullName evidence="3">Uncharacterized protein LOC113462884</fullName>
    </submittedName>
</protein>
<dbReference type="GeneID" id="113462884"/>
<dbReference type="KEGG" id="pda:113462884"/>